<keyword evidence="1" id="KW-0680">Restriction system</keyword>
<proteinExistence type="predicted"/>
<dbReference type="Gene3D" id="3.90.220.20">
    <property type="entry name" value="DNA methylase specificity domains"/>
    <property type="match status" value="1"/>
</dbReference>
<evidence type="ECO:0008006" key="5">
    <source>
        <dbReference type="Google" id="ProtNLM"/>
    </source>
</evidence>
<dbReference type="SUPFAM" id="SSF116734">
    <property type="entry name" value="DNA methylase specificity domain"/>
    <property type="match status" value="1"/>
</dbReference>
<dbReference type="Proteomes" id="UP000826146">
    <property type="component" value="Chromosome"/>
</dbReference>
<reference evidence="3 4" key="1">
    <citation type="submission" date="2021-07" db="EMBL/GenBank/DDBJ databases">
        <title>Novel Helicobacter sp. Isolated from a cat.</title>
        <authorList>
            <person name="Rimbara E."/>
            <person name="Suzuki M."/>
        </authorList>
    </citation>
    <scope>NUCLEOTIDE SEQUENCE [LARGE SCALE GENOMIC DNA]</scope>
    <source>
        <strain evidence="4">NHP19-012</strain>
    </source>
</reference>
<evidence type="ECO:0000313" key="3">
    <source>
        <dbReference type="EMBL" id="BCZ18862.1"/>
    </source>
</evidence>
<evidence type="ECO:0000256" key="1">
    <source>
        <dbReference type="ARBA" id="ARBA00022747"/>
    </source>
</evidence>
<dbReference type="RefSeq" id="WP_221272311.1">
    <property type="nucleotide sequence ID" value="NZ_AP024819.1"/>
</dbReference>
<gene>
    <name evidence="3" type="ORF">NHP190012_05040</name>
</gene>
<dbReference type="InterPro" id="IPR044946">
    <property type="entry name" value="Restrct_endonuc_typeI_TRD_sf"/>
</dbReference>
<sequence length="127" mass="14184">MELGRIGTFIRGSGLTKADLQAEGVGAIHYGQIHTYYNTHTTQTKSFVSPTLARRLKRVNQGDLIIATTSEDIEGICRCVAWLGEAQIVTGGHTAIFKHKQDPKYIAYAFQTEIFLCKKQRLPMVSR</sequence>
<organism evidence="3 4">
    <name type="scientific">Helicobacter gastrofelis</name>
    <dbReference type="NCBI Taxonomy" id="2849642"/>
    <lineage>
        <taxon>Bacteria</taxon>
        <taxon>Pseudomonadati</taxon>
        <taxon>Campylobacterota</taxon>
        <taxon>Epsilonproteobacteria</taxon>
        <taxon>Campylobacterales</taxon>
        <taxon>Helicobacteraceae</taxon>
        <taxon>Helicobacter</taxon>
    </lineage>
</organism>
<keyword evidence="4" id="KW-1185">Reference proteome</keyword>
<keyword evidence="2" id="KW-0238">DNA-binding</keyword>
<dbReference type="EMBL" id="AP024819">
    <property type="protein sequence ID" value="BCZ18862.1"/>
    <property type="molecule type" value="Genomic_DNA"/>
</dbReference>
<protein>
    <recommendedName>
        <fullName evidence="5">Restriction endonuclease subunit S</fullName>
    </recommendedName>
</protein>
<accession>A0ABM7SH31</accession>
<name>A0ABM7SH31_9HELI</name>
<evidence type="ECO:0000313" key="4">
    <source>
        <dbReference type="Proteomes" id="UP000826146"/>
    </source>
</evidence>
<evidence type="ECO:0000256" key="2">
    <source>
        <dbReference type="ARBA" id="ARBA00023125"/>
    </source>
</evidence>